<reference evidence="8" key="1">
    <citation type="submission" date="2017-02" db="UniProtKB">
        <authorList>
            <consortium name="WormBaseParasite"/>
        </authorList>
    </citation>
    <scope>IDENTIFICATION</scope>
</reference>
<dbReference type="InterPro" id="IPR000408">
    <property type="entry name" value="Reg_chr_condens"/>
</dbReference>
<organism evidence="8">
    <name type="scientific">Anisakis simplex</name>
    <name type="common">Herring worm</name>
    <dbReference type="NCBI Taxonomy" id="6269"/>
    <lineage>
        <taxon>Eukaryota</taxon>
        <taxon>Metazoa</taxon>
        <taxon>Ecdysozoa</taxon>
        <taxon>Nematoda</taxon>
        <taxon>Chromadorea</taxon>
        <taxon>Rhabditida</taxon>
        <taxon>Spirurina</taxon>
        <taxon>Ascaridomorpha</taxon>
        <taxon>Ascaridoidea</taxon>
        <taxon>Anisakidae</taxon>
        <taxon>Anisakis</taxon>
        <taxon>Anisakis simplex complex</taxon>
    </lineage>
</organism>
<dbReference type="PANTHER" id="PTHR45982">
    <property type="entry name" value="REGULATOR OF CHROMOSOME CONDENSATION"/>
    <property type="match status" value="1"/>
</dbReference>
<dbReference type="WBParaSite" id="ASIM_0001611401-mRNA-1">
    <property type="protein sequence ID" value="ASIM_0001611401-mRNA-1"/>
    <property type="gene ID" value="ASIM_0001611401"/>
</dbReference>
<feature type="compositionally biased region" description="Low complexity" evidence="4">
    <location>
        <begin position="102"/>
        <end position="126"/>
    </location>
</feature>
<dbReference type="PROSITE" id="PS50012">
    <property type="entry name" value="RCC1_3"/>
    <property type="match status" value="4"/>
</dbReference>
<dbReference type="PANTHER" id="PTHR45982:SF1">
    <property type="entry name" value="REGULATOR OF CHROMOSOME CONDENSATION"/>
    <property type="match status" value="1"/>
</dbReference>
<evidence type="ECO:0000256" key="1">
    <source>
        <dbReference type="ARBA" id="ARBA00022658"/>
    </source>
</evidence>
<dbReference type="EMBL" id="UYRR01032387">
    <property type="protein sequence ID" value="VDK55431.1"/>
    <property type="molecule type" value="Genomic_DNA"/>
</dbReference>
<evidence type="ECO:0000313" key="8">
    <source>
        <dbReference type="WBParaSite" id="ASIM_0001611401-mRNA-1"/>
    </source>
</evidence>
<dbReference type="Gene3D" id="2.130.10.30">
    <property type="entry name" value="Regulator of chromosome condensation 1/beta-lactamase-inhibitor protein II"/>
    <property type="match status" value="1"/>
</dbReference>
<gene>
    <name evidence="6" type="ORF">ASIM_LOCUS15521</name>
</gene>
<feature type="compositionally biased region" description="Low complexity" evidence="4">
    <location>
        <begin position="164"/>
        <end position="174"/>
    </location>
</feature>
<evidence type="ECO:0000313" key="7">
    <source>
        <dbReference type="Proteomes" id="UP000267096"/>
    </source>
</evidence>
<protein>
    <submittedName>
        <fullName evidence="8">Regulator of chromosome condensation (inferred by orthology to a C. elegans protein)</fullName>
    </submittedName>
</protein>
<feature type="repeat" description="RCC1" evidence="3">
    <location>
        <begin position="586"/>
        <end position="644"/>
    </location>
</feature>
<dbReference type="InterPro" id="IPR009091">
    <property type="entry name" value="RCC1/BLIP-II"/>
</dbReference>
<feature type="repeat" description="RCC1" evidence="3">
    <location>
        <begin position="337"/>
        <end position="392"/>
    </location>
</feature>
<evidence type="ECO:0000259" key="5">
    <source>
        <dbReference type="Pfam" id="PF25390"/>
    </source>
</evidence>
<sequence>MAPRKVARKTTQPVKTSPKTATKAKAGRPKKAAKVNGPSDSQIAQNGSASQVGEASEVERMDDAVEDQPREQEAVEEKEVKKRAVRAVNESGTAPSRRAARSQKATAATSSATTTTANKSNAVSTNDVTAASPNDDGDAGTTTAKQEPETKKVGRGRKRKVEPVAETVEEVPPTKSERVGNSVIRKAATAATAAKDGNVLAQKAPVRRGRKKFRLFIESFLPKELGDRVLSCGEGEQLGHPGRTTTKKPRAIDTLPVDKKIVQVVAGGVHSLVLLEDGTVYSCGINEKGTVPAEGVEAEGSTDRLTRIDFSDEIRRLGKLIMLTAGASFSAGLTDKGSVIAWGNIRDSSGCIESHALLREMEIHPVVIVRNRYRVIVKIAAGENHLVMLSDSGELLTFGDGSMGQLGRMGRCAHIRAQQMVDESGDLLKVSVLDKGKHQLVLFDDIMAGGYWTAAKSHADGRIFVCGLNNFGHLGIEPPKVEQDAEAKPGDSGPELRIMRPVVSPAYRDRNIVQLCGVQHVIALDEKGNLYGIGKNTDNALGLGTWTGNDDTEHWRYTHLEKIDLPGKADGIAAKLGCSVAWTQEGIGYSWGCDTSGQLGLGIKDDDDDKVIPKPKQITSAHLDGYRIIGASMADNHAMFLAAKVK</sequence>
<keyword evidence="1" id="KW-0344">Guanine-nucleotide releasing factor</keyword>
<dbReference type="AlphaFoldDB" id="A0A0M3K573"/>
<feature type="compositionally biased region" description="Polar residues" evidence="4">
    <location>
        <begin position="38"/>
        <end position="53"/>
    </location>
</feature>
<feature type="compositionally biased region" description="Low complexity" evidence="4">
    <location>
        <begin position="15"/>
        <end position="24"/>
    </location>
</feature>
<dbReference type="PRINTS" id="PR00633">
    <property type="entry name" value="RCCNDNSATION"/>
</dbReference>
<accession>A0A0M3K573</accession>
<feature type="compositionally biased region" description="Basic and acidic residues" evidence="4">
    <location>
        <begin position="57"/>
        <end position="82"/>
    </location>
</feature>
<feature type="repeat" description="RCC1" evidence="3">
    <location>
        <begin position="227"/>
        <end position="277"/>
    </location>
</feature>
<dbReference type="Proteomes" id="UP000267096">
    <property type="component" value="Unassembled WGS sequence"/>
</dbReference>
<evidence type="ECO:0000313" key="6">
    <source>
        <dbReference type="EMBL" id="VDK55431.1"/>
    </source>
</evidence>
<dbReference type="SUPFAM" id="SSF50985">
    <property type="entry name" value="RCC1/BLIP-II"/>
    <property type="match status" value="1"/>
</dbReference>
<evidence type="ECO:0000256" key="3">
    <source>
        <dbReference type="PROSITE-ProRule" id="PRU00235"/>
    </source>
</evidence>
<dbReference type="GO" id="GO:0005737">
    <property type="term" value="C:cytoplasm"/>
    <property type="evidence" value="ECO:0007669"/>
    <property type="project" value="TreeGrafter"/>
</dbReference>
<feature type="domain" description="RCC1-like" evidence="5">
    <location>
        <begin position="229"/>
        <end position="640"/>
    </location>
</feature>
<name>A0A0M3K573_ANISI</name>
<dbReference type="GO" id="GO:0005085">
    <property type="term" value="F:guanyl-nucleotide exchange factor activity"/>
    <property type="evidence" value="ECO:0007669"/>
    <property type="project" value="TreeGrafter"/>
</dbReference>
<keyword evidence="7" id="KW-1185">Reference proteome</keyword>
<evidence type="ECO:0000256" key="4">
    <source>
        <dbReference type="SAM" id="MobiDB-lite"/>
    </source>
</evidence>
<dbReference type="PROSITE" id="PS00626">
    <property type="entry name" value="RCC1_2"/>
    <property type="match status" value="1"/>
</dbReference>
<reference evidence="6 7" key="2">
    <citation type="submission" date="2018-11" db="EMBL/GenBank/DDBJ databases">
        <authorList>
            <consortium name="Pathogen Informatics"/>
        </authorList>
    </citation>
    <scope>NUCLEOTIDE SEQUENCE [LARGE SCALE GENOMIC DNA]</scope>
</reference>
<keyword evidence="2" id="KW-0677">Repeat</keyword>
<dbReference type="Pfam" id="PF25390">
    <property type="entry name" value="WD40_RLD"/>
    <property type="match status" value="1"/>
</dbReference>
<dbReference type="InterPro" id="IPR058923">
    <property type="entry name" value="RCC1-like_dom"/>
</dbReference>
<proteinExistence type="predicted"/>
<dbReference type="InterPro" id="IPR051553">
    <property type="entry name" value="Ran_GTPase-activating"/>
</dbReference>
<feature type="region of interest" description="Disordered" evidence="4">
    <location>
        <begin position="1"/>
        <end position="177"/>
    </location>
</feature>
<feature type="repeat" description="RCC1" evidence="3">
    <location>
        <begin position="461"/>
        <end position="527"/>
    </location>
</feature>
<evidence type="ECO:0000256" key="2">
    <source>
        <dbReference type="ARBA" id="ARBA00022737"/>
    </source>
</evidence>
<dbReference type="OrthoDB" id="61110at2759"/>